<evidence type="ECO:0000313" key="1">
    <source>
        <dbReference type="EMBL" id="SBS95036.1"/>
    </source>
</evidence>
<organism evidence="1 2">
    <name type="scientific">Plasmodium ovale curtisi</name>
    <dbReference type="NCBI Taxonomy" id="864141"/>
    <lineage>
        <taxon>Eukaryota</taxon>
        <taxon>Sar</taxon>
        <taxon>Alveolata</taxon>
        <taxon>Apicomplexa</taxon>
        <taxon>Aconoidasida</taxon>
        <taxon>Haemosporida</taxon>
        <taxon>Plasmodiidae</taxon>
        <taxon>Plasmodium</taxon>
        <taxon>Plasmodium (Plasmodium)</taxon>
    </lineage>
</organism>
<protein>
    <submittedName>
        <fullName evidence="1">PIR Superfamily Protein</fullName>
    </submittedName>
</protein>
<sequence>MPGEIFEGPPGGSEMYLSDLPSQMFYNIIKKEYPDLSDYSQKCDTTSLQYHKNEAKQICEKILRYLDKYAAFIDNKTEYDVCILLNYWIYDELTDIFGSENISNNFNLAFSDIQMMWSYPSKELQKTSYYNKCKPKFEIFNHEDWKKRRELYEYYVDYKTIFNTAKSYDNVCREYYKKIEQKKYLFEHFDSLCDSKPNQCPDFYEKSKDYNPESVLPTLPCHVQMEPSKNYLATHEDSEQGLVDGPRPYGSDLSIHRAGSSEAGMTHENSDIGTKVGKSILGIIPIALTASALYKFTPFGPWIRKIAGSNYNITGNIHGDNAFLDRTQESDNMFFDSGENYISYQPI</sequence>
<dbReference type="Pfam" id="PF05795">
    <property type="entry name" value="Plasmodium_Vir"/>
    <property type="match status" value="2"/>
</dbReference>
<dbReference type="InterPro" id="IPR008780">
    <property type="entry name" value="Plasmodium_Vir"/>
</dbReference>
<proteinExistence type="predicted"/>
<dbReference type="Proteomes" id="UP000078560">
    <property type="component" value="Unassembled WGS sequence"/>
</dbReference>
<evidence type="ECO:0000313" key="2">
    <source>
        <dbReference type="Proteomes" id="UP000078560"/>
    </source>
</evidence>
<dbReference type="EMBL" id="FLQU01001928">
    <property type="protein sequence ID" value="SBS95036.1"/>
    <property type="molecule type" value="Genomic_DNA"/>
</dbReference>
<accession>A0A1A8WQ58</accession>
<name>A0A1A8WQ58_PLAOA</name>
<reference evidence="2" key="1">
    <citation type="submission" date="2016-05" db="EMBL/GenBank/DDBJ databases">
        <authorList>
            <person name="Naeem Raeece"/>
        </authorList>
    </citation>
    <scope>NUCLEOTIDE SEQUENCE [LARGE SCALE GENOMIC DNA]</scope>
</reference>
<dbReference type="AlphaFoldDB" id="A0A1A8WQ58"/>
<gene>
    <name evidence="1" type="ORF">POVCU2_0092600</name>
</gene>